<feature type="domain" description="HTH merR-type" evidence="1">
    <location>
        <begin position="4"/>
        <end position="70"/>
    </location>
</feature>
<dbReference type="AlphaFoldDB" id="A0A6N7S8B1"/>
<dbReference type="SUPFAM" id="SSF46955">
    <property type="entry name" value="Putative DNA-binding domain"/>
    <property type="match status" value="1"/>
</dbReference>
<dbReference type="CDD" id="cd00592">
    <property type="entry name" value="HTH_MerR-like"/>
    <property type="match status" value="1"/>
</dbReference>
<organism evidence="2 4">
    <name type="scientific">Holdemania massiliensis</name>
    <dbReference type="NCBI Taxonomy" id="1468449"/>
    <lineage>
        <taxon>Bacteria</taxon>
        <taxon>Bacillati</taxon>
        <taxon>Bacillota</taxon>
        <taxon>Erysipelotrichia</taxon>
        <taxon>Erysipelotrichales</taxon>
        <taxon>Erysipelotrichaceae</taxon>
        <taxon>Holdemania</taxon>
    </lineage>
</organism>
<name>A0A6N7S8B1_9FIRM</name>
<dbReference type="GO" id="GO:0003677">
    <property type="term" value="F:DNA binding"/>
    <property type="evidence" value="ECO:0007669"/>
    <property type="project" value="InterPro"/>
</dbReference>
<comment type="caution">
    <text evidence="2">The sequence shown here is derived from an EMBL/GenBank/DDBJ whole genome shotgun (WGS) entry which is preliminary data.</text>
</comment>
<dbReference type="Gene3D" id="1.10.1660.10">
    <property type="match status" value="1"/>
</dbReference>
<dbReference type="EMBL" id="WKPI01000021">
    <property type="protein sequence ID" value="MSC33769.1"/>
    <property type="molecule type" value="Genomic_DNA"/>
</dbReference>
<evidence type="ECO:0000313" key="3">
    <source>
        <dbReference type="EMBL" id="MSC33769.1"/>
    </source>
</evidence>
<evidence type="ECO:0000259" key="1">
    <source>
        <dbReference type="Pfam" id="PF13411"/>
    </source>
</evidence>
<dbReference type="EMBL" id="WKPJ01000019">
    <property type="protein sequence ID" value="MSA90039.1"/>
    <property type="molecule type" value="Genomic_DNA"/>
</dbReference>
<dbReference type="Proteomes" id="UP000433575">
    <property type="component" value="Unassembled WGS sequence"/>
</dbReference>
<sequence length="268" mass="31078">MKKTVHSFSQSIGIHPETIRYYRQSGLIFPQIQPNGFYEYDINEAMITLLVREMKAYGWNLSTIKDYMNGQKLGDLHCSLQIQEAALRKQIRLAELKLARIQETQAYLESGLRLTGKVEEFDGPATWAIPFTNGQSDFRKKTNLDQWNEHFPFVYTSVTIPLPLLQDEDTLVYQGYCGLGALIHYVEEFKLPVDDTCFFQPGGHFIRTCITTKSVHQIHVHDLFILKEYAKTHHYRFASCTGGRVLLTQYAQKDPIFHLLVWIRVEPE</sequence>
<proteinExistence type="predicted"/>
<dbReference type="InterPro" id="IPR000551">
    <property type="entry name" value="MerR-type_HTH_dom"/>
</dbReference>
<keyword evidence="5" id="KW-1185">Reference proteome</keyword>
<dbReference type="OrthoDB" id="9791488at2"/>
<evidence type="ECO:0000313" key="2">
    <source>
        <dbReference type="EMBL" id="MSA90039.1"/>
    </source>
</evidence>
<dbReference type="Proteomes" id="UP000480929">
    <property type="component" value="Unassembled WGS sequence"/>
</dbReference>
<protein>
    <submittedName>
        <fullName evidence="2">MerR family transcriptional regulator</fullName>
    </submittedName>
</protein>
<dbReference type="Pfam" id="PF13411">
    <property type="entry name" value="MerR_1"/>
    <property type="match status" value="1"/>
</dbReference>
<dbReference type="InterPro" id="IPR009061">
    <property type="entry name" value="DNA-bd_dom_put_sf"/>
</dbReference>
<evidence type="ECO:0000313" key="5">
    <source>
        <dbReference type="Proteomes" id="UP000480929"/>
    </source>
</evidence>
<accession>A0A6N7S8B1</accession>
<dbReference type="RefSeq" id="WP_154239160.1">
    <property type="nucleotide sequence ID" value="NZ_CALJPI010000289.1"/>
</dbReference>
<gene>
    <name evidence="3" type="ORF">GKD88_11625</name>
    <name evidence="2" type="ORF">GKE08_11950</name>
</gene>
<evidence type="ECO:0000313" key="4">
    <source>
        <dbReference type="Proteomes" id="UP000433575"/>
    </source>
</evidence>
<dbReference type="GO" id="GO:0006355">
    <property type="term" value="P:regulation of DNA-templated transcription"/>
    <property type="evidence" value="ECO:0007669"/>
    <property type="project" value="InterPro"/>
</dbReference>
<reference evidence="4 5" key="1">
    <citation type="journal article" date="2019" name="Nat. Med.">
        <title>A library of human gut bacterial isolates paired with longitudinal multiomics data enables mechanistic microbiome research.</title>
        <authorList>
            <person name="Poyet M."/>
            <person name="Groussin M."/>
            <person name="Gibbons S.M."/>
            <person name="Avila-Pacheco J."/>
            <person name="Jiang X."/>
            <person name="Kearney S.M."/>
            <person name="Perrotta A.R."/>
            <person name="Berdy B."/>
            <person name="Zhao S."/>
            <person name="Lieberman T.D."/>
            <person name="Swanson P.K."/>
            <person name="Smith M."/>
            <person name="Roesemann S."/>
            <person name="Alexander J.E."/>
            <person name="Rich S.A."/>
            <person name="Livny J."/>
            <person name="Vlamakis H."/>
            <person name="Clish C."/>
            <person name="Bullock K."/>
            <person name="Deik A."/>
            <person name="Scott J."/>
            <person name="Pierce K.A."/>
            <person name="Xavier R.J."/>
            <person name="Alm E.J."/>
        </authorList>
    </citation>
    <scope>NUCLEOTIDE SEQUENCE [LARGE SCALE GENOMIC DNA]</scope>
    <source>
        <strain evidence="2 4">BIOML-A4</strain>
        <strain evidence="3 5">BIOML-A5</strain>
    </source>
</reference>